<reference evidence="1" key="1">
    <citation type="submission" date="2020-03" db="EMBL/GenBank/DDBJ databases">
        <title>The deep terrestrial virosphere.</title>
        <authorList>
            <person name="Holmfeldt K."/>
            <person name="Nilsson E."/>
            <person name="Simone D."/>
            <person name="Lopez-Fernandez M."/>
            <person name="Wu X."/>
            <person name="de Brujin I."/>
            <person name="Lundin D."/>
            <person name="Andersson A."/>
            <person name="Bertilsson S."/>
            <person name="Dopson M."/>
        </authorList>
    </citation>
    <scope>NUCLEOTIDE SEQUENCE</scope>
    <source>
        <strain evidence="1">MM415B02871</strain>
    </source>
</reference>
<proteinExistence type="predicted"/>
<sequence>MENYGIKISKVGTNVTDVPTDPTKKNFTLLSTESVQKVSVQDTISSDANVEHGLGFIPMWDAYVITDSGTKAHPVTSGFTSGASSTWEVSADNTYLYCNELSETNSLFYIIYLDEP</sequence>
<gene>
    <name evidence="1" type="ORF">MM415B02871_0002</name>
</gene>
<dbReference type="EMBL" id="MT142740">
    <property type="protein sequence ID" value="QJA87906.1"/>
    <property type="molecule type" value="Genomic_DNA"/>
</dbReference>
<name>A0A6M3L094_9ZZZZ</name>
<dbReference type="AlphaFoldDB" id="A0A6M3L094"/>
<organism evidence="1">
    <name type="scientific">viral metagenome</name>
    <dbReference type="NCBI Taxonomy" id="1070528"/>
    <lineage>
        <taxon>unclassified sequences</taxon>
        <taxon>metagenomes</taxon>
        <taxon>organismal metagenomes</taxon>
    </lineage>
</organism>
<evidence type="ECO:0000313" key="1">
    <source>
        <dbReference type="EMBL" id="QJA87906.1"/>
    </source>
</evidence>
<protein>
    <submittedName>
        <fullName evidence="1">Uncharacterized protein</fullName>
    </submittedName>
</protein>
<accession>A0A6M3L094</accession>